<comment type="caution">
    <text evidence="1">The sequence shown here is derived from an EMBL/GenBank/DDBJ whole genome shotgun (WGS) entry which is preliminary data.</text>
</comment>
<organism evidence="1 2">
    <name type="scientific">Acetobacter pomorum</name>
    <dbReference type="NCBI Taxonomy" id="65959"/>
    <lineage>
        <taxon>Bacteria</taxon>
        <taxon>Pseudomonadati</taxon>
        <taxon>Pseudomonadota</taxon>
        <taxon>Alphaproteobacteria</taxon>
        <taxon>Acetobacterales</taxon>
        <taxon>Acetobacteraceae</taxon>
        <taxon>Acetobacter</taxon>
    </lineage>
</organism>
<evidence type="ECO:0000313" key="2">
    <source>
        <dbReference type="Proteomes" id="UP000228751"/>
    </source>
</evidence>
<accession>A0A2G4R8D4</accession>
<name>A0A2G4R8D4_9PROT</name>
<dbReference type="RefSeq" id="WP_099542236.1">
    <property type="nucleotide sequence ID" value="NZ_PEBQ01000196.1"/>
</dbReference>
<reference evidence="1 2" key="1">
    <citation type="submission" date="2017-10" db="EMBL/GenBank/DDBJ databases">
        <title>Genomic analysis of the genus Acetobacter.</title>
        <authorList>
            <person name="Kim K.H."/>
            <person name="Chun B.H."/>
            <person name="Son A.R."/>
            <person name="Jeon C.O."/>
        </authorList>
    </citation>
    <scope>NUCLEOTIDE SEQUENCE [LARGE SCALE GENOMIC DNA]</scope>
    <source>
        <strain evidence="1 2">LHT 2458</strain>
    </source>
</reference>
<dbReference type="Proteomes" id="UP000228751">
    <property type="component" value="Unassembled WGS sequence"/>
</dbReference>
<proteinExistence type="predicted"/>
<gene>
    <name evidence="1" type="ORF">CSR02_15110</name>
</gene>
<evidence type="ECO:0000313" key="1">
    <source>
        <dbReference type="EMBL" id="PHY92757.1"/>
    </source>
</evidence>
<protein>
    <submittedName>
        <fullName evidence="1">Uncharacterized protein</fullName>
    </submittedName>
</protein>
<sequence>MTNKSDNSPEMDLETARSEIMTAFLVLGMSEASATEALEKVIKIFKEEGRKEEIGRLLNPKEGDFPEAIQEFITGMTVSVDVSRHAENDEECGLRYFGTLADFSASNDGMDKHGLVVMVEKATPNFNFSHPGDTLILDWISKMFVASDEGSDGQKTFTPSIRFLRLIEKFRGLRGTTFRRALIPHMPKYVTNKLPHHIY</sequence>
<keyword evidence="2" id="KW-1185">Reference proteome</keyword>
<dbReference type="AlphaFoldDB" id="A0A2G4R8D4"/>
<dbReference type="EMBL" id="PEBQ01000196">
    <property type="protein sequence ID" value="PHY92757.1"/>
    <property type="molecule type" value="Genomic_DNA"/>
</dbReference>